<name>A0AAD4Q3P5_9AGAM</name>
<accession>A0AAD4Q3P5</accession>
<dbReference type="InterPro" id="IPR027417">
    <property type="entry name" value="P-loop_NTPase"/>
</dbReference>
<dbReference type="AlphaFoldDB" id="A0AAD4Q3P5"/>
<proteinExistence type="predicted"/>
<sequence>MSQLDCDVAIGYNLLVVGATDAGVHDMVTAYLEEPTTTRLPPSFLRSNQKPVRLANNRLIVLDIIERPGDIFRECCGDLVRCHGVLLVYSPTSAASFQYVVRFHEQMIRSKWRSLPVVLFANIPPRRGVKQVHGCNGRSFADAHAIPFIEALPGRPSPVPFTVLLDSARRHHEASTSPTSFGEGIIDFFTVAAAKVSHAARSHFPTFPTPHASGRTA</sequence>
<dbReference type="Pfam" id="PF00071">
    <property type="entry name" value="Ras"/>
    <property type="match status" value="1"/>
</dbReference>
<organism evidence="1 2">
    <name type="scientific">Lactarius akahatsu</name>
    <dbReference type="NCBI Taxonomy" id="416441"/>
    <lineage>
        <taxon>Eukaryota</taxon>
        <taxon>Fungi</taxon>
        <taxon>Dikarya</taxon>
        <taxon>Basidiomycota</taxon>
        <taxon>Agaricomycotina</taxon>
        <taxon>Agaricomycetes</taxon>
        <taxon>Russulales</taxon>
        <taxon>Russulaceae</taxon>
        <taxon>Lactarius</taxon>
    </lineage>
</organism>
<dbReference type="SUPFAM" id="SSF52540">
    <property type="entry name" value="P-loop containing nucleoside triphosphate hydrolases"/>
    <property type="match status" value="1"/>
</dbReference>
<protein>
    <submittedName>
        <fullName evidence="1">Uncharacterized protein</fullName>
    </submittedName>
</protein>
<dbReference type="GO" id="GO:0005525">
    <property type="term" value="F:GTP binding"/>
    <property type="evidence" value="ECO:0007669"/>
    <property type="project" value="InterPro"/>
</dbReference>
<dbReference type="Proteomes" id="UP001201163">
    <property type="component" value="Unassembled WGS sequence"/>
</dbReference>
<gene>
    <name evidence="1" type="ORF">EDB92DRAFT_175191</name>
</gene>
<dbReference type="EMBL" id="JAKELL010000112">
    <property type="protein sequence ID" value="KAH8981658.1"/>
    <property type="molecule type" value="Genomic_DNA"/>
</dbReference>
<dbReference type="InterPro" id="IPR001806">
    <property type="entry name" value="Small_GTPase"/>
</dbReference>
<dbReference type="GO" id="GO:0003924">
    <property type="term" value="F:GTPase activity"/>
    <property type="evidence" value="ECO:0007669"/>
    <property type="project" value="InterPro"/>
</dbReference>
<keyword evidence="2" id="KW-1185">Reference proteome</keyword>
<comment type="caution">
    <text evidence="1">The sequence shown here is derived from an EMBL/GenBank/DDBJ whole genome shotgun (WGS) entry which is preliminary data.</text>
</comment>
<dbReference type="Gene3D" id="3.40.50.300">
    <property type="entry name" value="P-loop containing nucleotide triphosphate hydrolases"/>
    <property type="match status" value="1"/>
</dbReference>
<reference evidence="1" key="1">
    <citation type="submission" date="2022-01" db="EMBL/GenBank/DDBJ databases">
        <title>Comparative genomics reveals a dynamic genome evolution in the ectomycorrhizal milk-cap (Lactarius) mushrooms.</title>
        <authorList>
            <consortium name="DOE Joint Genome Institute"/>
            <person name="Lebreton A."/>
            <person name="Tang N."/>
            <person name="Kuo A."/>
            <person name="LaButti K."/>
            <person name="Drula E."/>
            <person name="Barry K."/>
            <person name="Clum A."/>
            <person name="Lipzen A."/>
            <person name="Mousain D."/>
            <person name="Ng V."/>
            <person name="Wang R."/>
            <person name="Wang X."/>
            <person name="Dai Y."/>
            <person name="Henrissat B."/>
            <person name="Grigoriev I.V."/>
            <person name="Guerin-Laguette A."/>
            <person name="Yu F."/>
            <person name="Martin F.M."/>
        </authorList>
    </citation>
    <scope>NUCLEOTIDE SEQUENCE</scope>
    <source>
        <strain evidence="1">QP</strain>
    </source>
</reference>
<evidence type="ECO:0000313" key="2">
    <source>
        <dbReference type="Proteomes" id="UP001201163"/>
    </source>
</evidence>
<evidence type="ECO:0000313" key="1">
    <source>
        <dbReference type="EMBL" id="KAH8981658.1"/>
    </source>
</evidence>